<keyword evidence="7" id="KW-1185">Reference proteome</keyword>
<keyword evidence="1" id="KW-0805">Transcription regulation</keyword>
<organism evidence="6 7">
    <name type="scientific">Actinomadura rubrobrunea</name>
    <dbReference type="NCBI Taxonomy" id="115335"/>
    <lineage>
        <taxon>Bacteria</taxon>
        <taxon>Bacillati</taxon>
        <taxon>Actinomycetota</taxon>
        <taxon>Actinomycetes</taxon>
        <taxon>Streptosporangiales</taxon>
        <taxon>Thermomonosporaceae</taxon>
        <taxon>Actinomadura</taxon>
    </lineage>
</organism>
<proteinExistence type="predicted"/>
<evidence type="ECO:0000313" key="6">
    <source>
        <dbReference type="EMBL" id="GLW62370.1"/>
    </source>
</evidence>
<dbReference type="AlphaFoldDB" id="A0A9W6PRT0"/>
<protein>
    <recommendedName>
        <fullName evidence="5">Putative zinc-finger domain-containing protein</fullName>
    </recommendedName>
</protein>
<keyword evidence="4" id="KW-1133">Transmembrane helix</keyword>
<reference evidence="6" key="1">
    <citation type="submission" date="2023-02" db="EMBL/GenBank/DDBJ databases">
        <title>Actinomadura rubrobrunea NBRC 14622.</title>
        <authorList>
            <person name="Ichikawa N."/>
            <person name="Sato H."/>
            <person name="Tonouchi N."/>
        </authorList>
    </citation>
    <scope>NUCLEOTIDE SEQUENCE</scope>
    <source>
        <strain evidence="6">NBRC 14622</strain>
    </source>
</reference>
<evidence type="ECO:0000256" key="1">
    <source>
        <dbReference type="ARBA" id="ARBA00023015"/>
    </source>
</evidence>
<evidence type="ECO:0000256" key="3">
    <source>
        <dbReference type="SAM" id="MobiDB-lite"/>
    </source>
</evidence>
<dbReference type="InterPro" id="IPR027383">
    <property type="entry name" value="Znf_put"/>
</dbReference>
<dbReference type="RefSeq" id="WP_067916542.1">
    <property type="nucleotide sequence ID" value="NZ_BSRZ01000001.1"/>
</dbReference>
<evidence type="ECO:0000313" key="7">
    <source>
        <dbReference type="Proteomes" id="UP001165124"/>
    </source>
</evidence>
<accession>A0A9W6PRT0</accession>
<dbReference type="Proteomes" id="UP001165124">
    <property type="component" value="Unassembled WGS sequence"/>
</dbReference>
<evidence type="ECO:0000256" key="2">
    <source>
        <dbReference type="ARBA" id="ARBA00023163"/>
    </source>
</evidence>
<gene>
    <name evidence="6" type="ORF">Arub01_06140</name>
</gene>
<feature type="domain" description="Putative zinc-finger" evidence="5">
    <location>
        <begin position="11"/>
        <end position="38"/>
    </location>
</feature>
<keyword evidence="2" id="KW-0804">Transcription</keyword>
<dbReference type="EMBL" id="BSRZ01000001">
    <property type="protein sequence ID" value="GLW62370.1"/>
    <property type="molecule type" value="Genomic_DNA"/>
</dbReference>
<dbReference type="Gene3D" id="1.10.10.1320">
    <property type="entry name" value="Anti-sigma factor, zinc-finger domain"/>
    <property type="match status" value="1"/>
</dbReference>
<evidence type="ECO:0000259" key="5">
    <source>
        <dbReference type="Pfam" id="PF13490"/>
    </source>
</evidence>
<dbReference type="Pfam" id="PF13490">
    <property type="entry name" value="zf-HC2"/>
    <property type="match status" value="1"/>
</dbReference>
<feature type="compositionally biased region" description="Pro residues" evidence="3">
    <location>
        <begin position="60"/>
        <end position="83"/>
    </location>
</feature>
<dbReference type="InterPro" id="IPR041916">
    <property type="entry name" value="Anti_sigma_zinc_sf"/>
</dbReference>
<sequence length="243" mass="25402">MSGSPVEHTDVGAYALGLLEEEDRRAFEAHLHGCRQCQAELRQMQGMADVLSELRDQSPAPAPEPAPVPMPRPAPDPVSSPAPIPIRQAREARRARRPWRYAVGAVAAAGLLGAGVAAGVAIENGDAQTNPPVAVPTWGERHSASDPATGASGAVSLEDKRWGTRVGLELRGVRGPLTCTLQAVSRTGERAVVTGWRVPPKGYGVPGSPDPLVAEGGTALSRGDIARFEVVTGDGRTLLTIPL</sequence>
<feature type="transmembrane region" description="Helical" evidence="4">
    <location>
        <begin position="99"/>
        <end position="122"/>
    </location>
</feature>
<evidence type="ECO:0000256" key="4">
    <source>
        <dbReference type="SAM" id="Phobius"/>
    </source>
</evidence>
<keyword evidence="4" id="KW-0472">Membrane</keyword>
<keyword evidence="4" id="KW-0812">Transmembrane</keyword>
<feature type="region of interest" description="Disordered" evidence="3">
    <location>
        <begin position="56"/>
        <end position="83"/>
    </location>
</feature>
<name>A0A9W6PRT0_9ACTN</name>
<comment type="caution">
    <text evidence="6">The sequence shown here is derived from an EMBL/GenBank/DDBJ whole genome shotgun (WGS) entry which is preliminary data.</text>
</comment>